<organism evidence="4 5">
    <name type="scientific">Polyangium fumosum</name>
    <dbReference type="NCBI Taxonomy" id="889272"/>
    <lineage>
        <taxon>Bacteria</taxon>
        <taxon>Pseudomonadati</taxon>
        <taxon>Myxococcota</taxon>
        <taxon>Polyangia</taxon>
        <taxon>Polyangiales</taxon>
        <taxon>Polyangiaceae</taxon>
        <taxon>Polyangium</taxon>
    </lineage>
</organism>
<dbReference type="GO" id="GO:0016020">
    <property type="term" value="C:membrane"/>
    <property type="evidence" value="ECO:0007669"/>
    <property type="project" value="InterPro"/>
</dbReference>
<dbReference type="Gene3D" id="6.10.340.10">
    <property type="match status" value="1"/>
</dbReference>
<dbReference type="AlphaFoldDB" id="A0A4U1J997"/>
<dbReference type="PROSITE" id="PS50885">
    <property type="entry name" value="HAMP"/>
    <property type="match status" value="1"/>
</dbReference>
<evidence type="ECO:0000313" key="5">
    <source>
        <dbReference type="Proteomes" id="UP000309215"/>
    </source>
</evidence>
<keyword evidence="2" id="KW-0812">Transmembrane</keyword>
<evidence type="ECO:0000256" key="2">
    <source>
        <dbReference type="SAM" id="Phobius"/>
    </source>
</evidence>
<feature type="transmembrane region" description="Helical" evidence="2">
    <location>
        <begin position="33"/>
        <end position="54"/>
    </location>
</feature>
<dbReference type="RefSeq" id="WP_136931320.1">
    <property type="nucleotide sequence ID" value="NZ_SSMQ01000025.1"/>
</dbReference>
<evidence type="ECO:0000313" key="4">
    <source>
        <dbReference type="EMBL" id="TKD04351.1"/>
    </source>
</evidence>
<reference evidence="4 5" key="1">
    <citation type="submission" date="2019-04" db="EMBL/GenBank/DDBJ databases">
        <authorList>
            <person name="Li Y."/>
            <person name="Wang J."/>
        </authorList>
    </citation>
    <scope>NUCLEOTIDE SEQUENCE [LARGE SCALE GENOMIC DNA]</scope>
    <source>
        <strain evidence="4 5">DSM 14668</strain>
    </source>
</reference>
<dbReference type="GO" id="GO:0007165">
    <property type="term" value="P:signal transduction"/>
    <property type="evidence" value="ECO:0007669"/>
    <property type="project" value="InterPro"/>
</dbReference>
<keyword evidence="2" id="KW-1133">Transmembrane helix</keyword>
<name>A0A4U1J997_9BACT</name>
<feature type="coiled-coil region" evidence="1">
    <location>
        <begin position="117"/>
        <end position="165"/>
    </location>
</feature>
<dbReference type="SUPFAM" id="SSF158472">
    <property type="entry name" value="HAMP domain-like"/>
    <property type="match status" value="1"/>
</dbReference>
<dbReference type="OrthoDB" id="5503435at2"/>
<proteinExistence type="predicted"/>
<dbReference type="Proteomes" id="UP000309215">
    <property type="component" value="Unassembled WGS sequence"/>
</dbReference>
<dbReference type="EMBL" id="SSMQ01000025">
    <property type="protein sequence ID" value="TKD04351.1"/>
    <property type="molecule type" value="Genomic_DNA"/>
</dbReference>
<protein>
    <submittedName>
        <fullName evidence="4">HAMP domain-containing protein</fullName>
    </submittedName>
</protein>
<feature type="transmembrane region" description="Helical" evidence="2">
    <location>
        <begin position="162"/>
        <end position="184"/>
    </location>
</feature>
<keyword evidence="1" id="KW-0175">Coiled coil</keyword>
<dbReference type="InterPro" id="IPR003660">
    <property type="entry name" value="HAMP_dom"/>
</dbReference>
<keyword evidence="2" id="KW-0472">Membrane</keyword>
<dbReference type="CDD" id="cd06225">
    <property type="entry name" value="HAMP"/>
    <property type="match status" value="1"/>
</dbReference>
<sequence length="276" mass="30761">MSEASVTPPAATSGRQQRRIRNFLLDKRFQLKYAGFLAAIALVVSLLLGAVLWWTSNKLIDQSRQAVVQQKALVTQGQETVKRGQLALAERKKNDELVKMNIAKAYEDAPELAKQFNKDAENDAAKLKEEQASLERDADSLKQQAAELERQAAAVEEQQRNLILGLVLALGFLVACIWSAGIVVTHKIAGPVFKMKRMFGRVGEGHLGLRERLRRGDEMQDFFESFDQMLGNLRAQKTREIEQIDAAIARVEADASGDGVAMLKKLRAEMQSQIDN</sequence>
<evidence type="ECO:0000259" key="3">
    <source>
        <dbReference type="PROSITE" id="PS50885"/>
    </source>
</evidence>
<gene>
    <name evidence="4" type="ORF">E8A74_23610</name>
</gene>
<feature type="domain" description="HAMP" evidence="3">
    <location>
        <begin position="186"/>
        <end position="238"/>
    </location>
</feature>
<keyword evidence="5" id="KW-1185">Reference proteome</keyword>
<evidence type="ECO:0000256" key="1">
    <source>
        <dbReference type="SAM" id="Coils"/>
    </source>
</evidence>
<comment type="caution">
    <text evidence="4">The sequence shown here is derived from an EMBL/GenBank/DDBJ whole genome shotgun (WGS) entry which is preliminary data.</text>
</comment>
<accession>A0A4U1J997</accession>